<dbReference type="EnsemblPlants" id="Kaladp0072s0048.1.v1.1">
    <property type="protein sequence ID" value="Kaladp0072s0048.1.v1.1.CDS.1"/>
    <property type="gene ID" value="Kaladp0072s0048.v1.1"/>
</dbReference>
<accession>A0A7N0UKS8</accession>
<sequence length="170" mass="18497">MIVLNKIWTWVQLKVVDPLIQILRRGTEPDQLALSAVVGFTLGIFPICGVPIFLCGVAIALLGPLCHAPSVMLANFVITPIEISLIVPFLRFGEFITGVQYFPLTPDALKKVLTGQASYEVLQSVLHVLLGWLIAALFIMAVLYLVLLSASLVATPQVLGSLICQKWKSS</sequence>
<feature type="transmembrane region" description="Helical" evidence="1">
    <location>
        <begin position="129"/>
        <end position="153"/>
    </location>
</feature>
<dbReference type="Proteomes" id="UP000594263">
    <property type="component" value="Unplaced"/>
</dbReference>
<keyword evidence="1" id="KW-0812">Transmembrane</keyword>
<feature type="transmembrane region" description="Helical" evidence="1">
    <location>
        <begin position="32"/>
        <end position="61"/>
    </location>
</feature>
<protein>
    <recommendedName>
        <fullName evidence="2">DUF2062 domain-containing protein</fullName>
    </recommendedName>
</protein>
<feature type="domain" description="DUF2062" evidence="2">
    <location>
        <begin position="19"/>
        <end position="148"/>
    </location>
</feature>
<keyword evidence="4" id="KW-1185">Reference proteome</keyword>
<reference evidence="3" key="1">
    <citation type="submission" date="2021-01" db="UniProtKB">
        <authorList>
            <consortium name="EnsemblPlants"/>
        </authorList>
    </citation>
    <scope>IDENTIFICATION</scope>
</reference>
<proteinExistence type="predicted"/>
<organism evidence="3 4">
    <name type="scientific">Kalanchoe fedtschenkoi</name>
    <name type="common">Lavender scallops</name>
    <name type="synonym">South American air plant</name>
    <dbReference type="NCBI Taxonomy" id="63787"/>
    <lineage>
        <taxon>Eukaryota</taxon>
        <taxon>Viridiplantae</taxon>
        <taxon>Streptophyta</taxon>
        <taxon>Embryophyta</taxon>
        <taxon>Tracheophyta</taxon>
        <taxon>Spermatophyta</taxon>
        <taxon>Magnoliopsida</taxon>
        <taxon>eudicotyledons</taxon>
        <taxon>Gunneridae</taxon>
        <taxon>Pentapetalae</taxon>
        <taxon>Saxifragales</taxon>
        <taxon>Crassulaceae</taxon>
        <taxon>Kalanchoe</taxon>
    </lineage>
</organism>
<keyword evidence="1" id="KW-0472">Membrane</keyword>
<evidence type="ECO:0000313" key="4">
    <source>
        <dbReference type="Proteomes" id="UP000594263"/>
    </source>
</evidence>
<name>A0A7N0UKS8_KALFE</name>
<evidence type="ECO:0000259" key="2">
    <source>
        <dbReference type="Pfam" id="PF09835"/>
    </source>
</evidence>
<evidence type="ECO:0000313" key="3">
    <source>
        <dbReference type="EnsemblPlants" id="Kaladp0072s0048.1.v1.1.CDS.1"/>
    </source>
</evidence>
<keyword evidence="1" id="KW-1133">Transmembrane helix</keyword>
<dbReference type="PANTHER" id="PTHR35102">
    <property type="entry name" value="E3 UBIQUITIN-PROTEIN LIGASE"/>
    <property type="match status" value="1"/>
</dbReference>
<dbReference type="OMA" id="MGVQSSW"/>
<feature type="transmembrane region" description="Helical" evidence="1">
    <location>
        <begin position="73"/>
        <end position="92"/>
    </location>
</feature>
<dbReference type="Gramene" id="Kaladp0072s0048.1.v1.1">
    <property type="protein sequence ID" value="Kaladp0072s0048.1.v1.1.CDS.1"/>
    <property type="gene ID" value="Kaladp0072s0048.v1.1"/>
</dbReference>
<dbReference type="PANTHER" id="PTHR35102:SF1">
    <property type="entry name" value="E3 UBIQUITIN-PROTEIN LIGASE"/>
    <property type="match status" value="1"/>
</dbReference>
<dbReference type="Pfam" id="PF09835">
    <property type="entry name" value="DUF2062"/>
    <property type="match status" value="1"/>
</dbReference>
<dbReference type="InterPro" id="IPR018639">
    <property type="entry name" value="DUF2062"/>
</dbReference>
<evidence type="ECO:0000256" key="1">
    <source>
        <dbReference type="SAM" id="Phobius"/>
    </source>
</evidence>
<dbReference type="AlphaFoldDB" id="A0A7N0UKS8"/>